<evidence type="ECO:0000313" key="2">
    <source>
        <dbReference type="EMBL" id="KAK4539773.1"/>
    </source>
</evidence>
<keyword evidence="3" id="KW-1185">Reference proteome</keyword>
<feature type="region of interest" description="Disordered" evidence="1">
    <location>
        <begin position="1"/>
        <end position="42"/>
    </location>
</feature>
<dbReference type="EMBL" id="JAVFHQ010000083">
    <property type="protein sequence ID" value="KAK4539773.1"/>
    <property type="molecule type" value="Genomic_DNA"/>
</dbReference>
<accession>A0AAV9J4B8</accession>
<sequence length="178" mass="19782">MNDLIFRDQNESLASRASAHSEASTSTTASASNSQSRQPSPVRDKAATAYFFQHFITPGHLSFLEGTSPDEVLLKTILACGMAGRANRDGDLRGREVARRYYVEAIAATNAALRHPKRVKEDTTLTSVYLLGLFEHTHLLNHGSSTFKALRNFYNCAATTRYVRRLEPLCSEIFEQAL</sequence>
<dbReference type="PANTHER" id="PTHR38791:SF1">
    <property type="entry name" value="TRANSCRIPTION FACTOR, PUTATIVE-RELATED"/>
    <property type="match status" value="1"/>
</dbReference>
<name>A0AAV9J4B8_9PEZI</name>
<dbReference type="PANTHER" id="PTHR38791">
    <property type="entry name" value="ZN(II)2CYS6 TRANSCRIPTION FACTOR (EUROFUNG)-RELATED-RELATED"/>
    <property type="match status" value="1"/>
</dbReference>
<reference evidence="2 3" key="1">
    <citation type="submission" date="2021-11" db="EMBL/GenBank/DDBJ databases">
        <title>Black yeast isolated from Biological Soil Crust.</title>
        <authorList>
            <person name="Kurbessoian T."/>
        </authorList>
    </citation>
    <scope>NUCLEOTIDE SEQUENCE [LARGE SCALE GENOMIC DNA]</scope>
    <source>
        <strain evidence="2 3">CCFEE 5522</strain>
    </source>
</reference>
<protein>
    <submittedName>
        <fullName evidence="2">Uncharacterized protein</fullName>
    </submittedName>
</protein>
<comment type="caution">
    <text evidence="2">The sequence shown here is derived from an EMBL/GenBank/DDBJ whole genome shotgun (WGS) entry which is preliminary data.</text>
</comment>
<organism evidence="2 3">
    <name type="scientific">Oleoguttula mirabilis</name>
    <dbReference type="NCBI Taxonomy" id="1507867"/>
    <lineage>
        <taxon>Eukaryota</taxon>
        <taxon>Fungi</taxon>
        <taxon>Dikarya</taxon>
        <taxon>Ascomycota</taxon>
        <taxon>Pezizomycotina</taxon>
        <taxon>Dothideomycetes</taxon>
        <taxon>Dothideomycetidae</taxon>
        <taxon>Mycosphaerellales</taxon>
        <taxon>Teratosphaeriaceae</taxon>
        <taxon>Oleoguttula</taxon>
    </lineage>
</organism>
<dbReference type="Proteomes" id="UP001324427">
    <property type="component" value="Unassembled WGS sequence"/>
</dbReference>
<gene>
    <name evidence="2" type="ORF">LTR36_010361</name>
</gene>
<proteinExistence type="predicted"/>
<feature type="compositionally biased region" description="Low complexity" evidence="1">
    <location>
        <begin position="12"/>
        <end position="36"/>
    </location>
</feature>
<feature type="compositionally biased region" description="Basic and acidic residues" evidence="1">
    <location>
        <begin position="1"/>
        <end position="10"/>
    </location>
</feature>
<dbReference type="AlphaFoldDB" id="A0AAV9J4B8"/>
<dbReference type="InterPro" id="IPR053175">
    <property type="entry name" value="DHMBA_Reg_Transcription_Factor"/>
</dbReference>
<evidence type="ECO:0000313" key="3">
    <source>
        <dbReference type="Proteomes" id="UP001324427"/>
    </source>
</evidence>
<evidence type="ECO:0000256" key="1">
    <source>
        <dbReference type="SAM" id="MobiDB-lite"/>
    </source>
</evidence>